<dbReference type="EMBL" id="FWYF01000002">
    <property type="protein sequence ID" value="SMD34953.1"/>
    <property type="molecule type" value="Genomic_DNA"/>
</dbReference>
<dbReference type="Pfam" id="PF01370">
    <property type="entry name" value="Epimerase"/>
    <property type="match status" value="1"/>
</dbReference>
<dbReference type="STRING" id="692418.SAMN04488029_2267"/>
<dbReference type="RefSeq" id="WP_084372925.1">
    <property type="nucleotide sequence ID" value="NZ_FWYF01000002.1"/>
</dbReference>
<proteinExistence type="inferred from homology"/>
<keyword evidence="4" id="KW-1185">Reference proteome</keyword>
<dbReference type="InterPro" id="IPR036291">
    <property type="entry name" value="NAD(P)-bd_dom_sf"/>
</dbReference>
<evidence type="ECO:0000313" key="3">
    <source>
        <dbReference type="EMBL" id="SMD34953.1"/>
    </source>
</evidence>
<dbReference type="InterPro" id="IPR001509">
    <property type="entry name" value="Epimerase_deHydtase"/>
</dbReference>
<dbReference type="AlphaFoldDB" id="A0A1W2GE54"/>
<feature type="domain" description="NAD-dependent epimerase/dehydratase" evidence="2">
    <location>
        <begin position="3"/>
        <end position="238"/>
    </location>
</feature>
<dbReference type="PANTHER" id="PTHR43000">
    <property type="entry name" value="DTDP-D-GLUCOSE 4,6-DEHYDRATASE-RELATED"/>
    <property type="match status" value="1"/>
</dbReference>
<dbReference type="SUPFAM" id="SSF51735">
    <property type="entry name" value="NAD(P)-binding Rossmann-fold domains"/>
    <property type="match status" value="1"/>
</dbReference>
<dbReference type="CDD" id="cd08946">
    <property type="entry name" value="SDR_e"/>
    <property type="match status" value="1"/>
</dbReference>
<name>A0A1W2GE54_REIFA</name>
<evidence type="ECO:0000259" key="2">
    <source>
        <dbReference type="Pfam" id="PF01370"/>
    </source>
</evidence>
<dbReference type="Proteomes" id="UP000192472">
    <property type="component" value="Unassembled WGS sequence"/>
</dbReference>
<sequence length="307" mass="35161">MKVLITGGAGYIGTRLIKNLSSNKEIEKIVIYDNLMRGNYNLFLGDKFINPFAIEFVKGDLLDSRSLKKAMEGIDVVIHLAAKVTSPFANVNLHFYEQINNWGTAELTYAIEESDVKKVIYLSSMGVYGFDNEPIKDDHALNPSSYYAISKQRGEEHIQRLSKERNPIVLRCGNVYGYSRSMRFDAVINKFVFECNFNGRLQINGNGNQKRAFVHVNSIANILEDVIKKDIPAGDYNVSERNLSVLDIVDVLKELKPELEFLFINQNTELQQQMADMDQKLMQYVDYGKDLPEFKDEMIEFLNSFSY</sequence>
<protein>
    <submittedName>
        <fullName evidence="3">UDP-glucose 4-epimerase</fullName>
    </submittedName>
</protein>
<evidence type="ECO:0000313" key="4">
    <source>
        <dbReference type="Proteomes" id="UP000192472"/>
    </source>
</evidence>
<comment type="similarity">
    <text evidence="1">Belongs to the NAD(P)-dependent epimerase/dehydratase family.</text>
</comment>
<gene>
    <name evidence="3" type="ORF">SAMN04488029_2267</name>
</gene>
<dbReference type="OrthoDB" id="9801785at2"/>
<accession>A0A1W2GE54</accession>
<evidence type="ECO:0000256" key="1">
    <source>
        <dbReference type="ARBA" id="ARBA00007637"/>
    </source>
</evidence>
<reference evidence="3 4" key="1">
    <citation type="submission" date="2017-04" db="EMBL/GenBank/DDBJ databases">
        <authorList>
            <person name="Afonso C.L."/>
            <person name="Miller P.J."/>
            <person name="Scott M.A."/>
            <person name="Spackman E."/>
            <person name="Goraichik I."/>
            <person name="Dimitrov K.M."/>
            <person name="Suarez D.L."/>
            <person name="Swayne D.E."/>
        </authorList>
    </citation>
    <scope>NUCLEOTIDE SEQUENCE [LARGE SCALE GENOMIC DNA]</scope>
    <source>
        <strain evidence="3 4">DSM 26133</strain>
    </source>
</reference>
<organism evidence="3 4">
    <name type="scientific">Reichenbachiella faecimaris</name>
    <dbReference type="NCBI Taxonomy" id="692418"/>
    <lineage>
        <taxon>Bacteria</taxon>
        <taxon>Pseudomonadati</taxon>
        <taxon>Bacteroidota</taxon>
        <taxon>Cytophagia</taxon>
        <taxon>Cytophagales</taxon>
        <taxon>Reichenbachiellaceae</taxon>
        <taxon>Reichenbachiella</taxon>
    </lineage>
</organism>
<dbReference type="Gene3D" id="3.40.50.720">
    <property type="entry name" value="NAD(P)-binding Rossmann-like Domain"/>
    <property type="match status" value="1"/>
</dbReference>